<organism evidence="4 5">
    <name type="scientific">Champsocephalus gunnari</name>
    <name type="common">Mackerel icefish</name>
    <dbReference type="NCBI Taxonomy" id="52237"/>
    <lineage>
        <taxon>Eukaryota</taxon>
        <taxon>Metazoa</taxon>
        <taxon>Chordata</taxon>
        <taxon>Craniata</taxon>
        <taxon>Vertebrata</taxon>
        <taxon>Euteleostomi</taxon>
        <taxon>Actinopterygii</taxon>
        <taxon>Neopterygii</taxon>
        <taxon>Teleostei</taxon>
        <taxon>Neoteleostei</taxon>
        <taxon>Acanthomorphata</taxon>
        <taxon>Eupercaria</taxon>
        <taxon>Perciformes</taxon>
        <taxon>Notothenioidei</taxon>
        <taxon>Channichthyidae</taxon>
        <taxon>Champsocephalus</taxon>
    </lineage>
</organism>
<feature type="compositionally biased region" description="Acidic residues" evidence="2">
    <location>
        <begin position="107"/>
        <end position="123"/>
    </location>
</feature>
<keyword evidence="1" id="KW-0862">Zinc</keyword>
<sequence>MWPGTDVVDGTRFLRVEFNKEVQSLPYSTRFETLEGPEYFRVIHDKPVPVCRMCLRPGHLYKECPQFRCHKCAKQGHYARDCVTREEGASGARGRESAQAENTVENGMEEEEGGSQEESEEEDIRDKAGSRINEEAVAAVAAVFVAAAAKRAADAADMDGGGDGGRKKGKADEGKMCSSRANTAAVPAAADDGQTARSGEGLAETEVEAVVDVILGAETDTEAEADVEGEPDPEAGGGAVGGRRGGGGEGGGGQTAEGMEVSSVVSDMEEGGDDEENESEDEEVKMIGPIEEKIFGEAGLKSRGMRRESSRLNAKRKADKEKAVERRRAKATGEVAKCSDKK</sequence>
<feature type="compositionally biased region" description="Acidic residues" evidence="2">
    <location>
        <begin position="219"/>
        <end position="233"/>
    </location>
</feature>
<evidence type="ECO:0000313" key="5">
    <source>
        <dbReference type="Proteomes" id="UP001331515"/>
    </source>
</evidence>
<evidence type="ECO:0000256" key="1">
    <source>
        <dbReference type="PROSITE-ProRule" id="PRU00047"/>
    </source>
</evidence>
<feature type="compositionally biased region" description="Basic and acidic residues" evidence="2">
    <location>
        <begin position="164"/>
        <end position="175"/>
    </location>
</feature>
<dbReference type="InterPro" id="IPR001878">
    <property type="entry name" value="Znf_CCHC"/>
</dbReference>
<feature type="region of interest" description="Disordered" evidence="2">
    <location>
        <begin position="86"/>
        <end position="127"/>
    </location>
</feature>
<evidence type="ECO:0000259" key="3">
    <source>
        <dbReference type="PROSITE" id="PS50158"/>
    </source>
</evidence>
<evidence type="ECO:0000313" key="4">
    <source>
        <dbReference type="EMBL" id="KAK5928664.1"/>
    </source>
</evidence>
<dbReference type="InterPro" id="IPR036875">
    <property type="entry name" value="Znf_CCHC_sf"/>
</dbReference>
<protein>
    <recommendedName>
        <fullName evidence="3">CCHC-type domain-containing protein</fullName>
    </recommendedName>
</protein>
<gene>
    <name evidence="4" type="ORF">CgunFtcFv8_013712</name>
</gene>
<dbReference type="Proteomes" id="UP001331515">
    <property type="component" value="Unassembled WGS sequence"/>
</dbReference>
<feature type="domain" description="CCHC-type" evidence="3">
    <location>
        <begin position="51"/>
        <end position="66"/>
    </location>
</feature>
<keyword evidence="1" id="KW-0863">Zinc-finger</keyword>
<proteinExistence type="predicted"/>
<feature type="compositionally biased region" description="Basic and acidic residues" evidence="2">
    <location>
        <begin position="86"/>
        <end position="98"/>
    </location>
</feature>
<name>A0AAN8DUP3_CHAGU</name>
<dbReference type="SMART" id="SM00343">
    <property type="entry name" value="ZnF_C2HC"/>
    <property type="match status" value="2"/>
</dbReference>
<dbReference type="Gene3D" id="4.10.60.10">
    <property type="entry name" value="Zinc finger, CCHC-type"/>
    <property type="match status" value="1"/>
</dbReference>
<dbReference type="PROSITE" id="PS50158">
    <property type="entry name" value="ZF_CCHC"/>
    <property type="match status" value="2"/>
</dbReference>
<feature type="domain" description="CCHC-type" evidence="3">
    <location>
        <begin position="68"/>
        <end position="82"/>
    </location>
</feature>
<feature type="compositionally biased region" description="Basic and acidic residues" evidence="2">
    <location>
        <begin position="305"/>
        <end position="326"/>
    </location>
</feature>
<dbReference type="GO" id="GO:0008270">
    <property type="term" value="F:zinc ion binding"/>
    <property type="evidence" value="ECO:0007669"/>
    <property type="project" value="UniProtKB-KW"/>
</dbReference>
<keyword evidence="5" id="KW-1185">Reference proteome</keyword>
<evidence type="ECO:0000256" key="2">
    <source>
        <dbReference type="SAM" id="MobiDB-lite"/>
    </source>
</evidence>
<dbReference type="SUPFAM" id="SSF57756">
    <property type="entry name" value="Retrovirus zinc finger-like domains"/>
    <property type="match status" value="1"/>
</dbReference>
<reference evidence="4 5" key="1">
    <citation type="journal article" date="2023" name="Mol. Biol. Evol.">
        <title>Genomics of Secondarily Temperate Adaptation in the Only Non-Antarctic Icefish.</title>
        <authorList>
            <person name="Rivera-Colon A.G."/>
            <person name="Rayamajhi N."/>
            <person name="Minhas B.F."/>
            <person name="Madrigal G."/>
            <person name="Bilyk K.T."/>
            <person name="Yoon V."/>
            <person name="Hune M."/>
            <person name="Gregory S."/>
            <person name="Cheng C.H.C."/>
            <person name="Catchen J.M."/>
        </authorList>
    </citation>
    <scope>NUCLEOTIDE SEQUENCE [LARGE SCALE GENOMIC DNA]</scope>
    <source>
        <tissue evidence="4">White muscle</tissue>
    </source>
</reference>
<keyword evidence="1" id="KW-0479">Metal-binding</keyword>
<dbReference type="AlphaFoldDB" id="A0AAN8DUP3"/>
<accession>A0AAN8DUP3</accession>
<feature type="region of interest" description="Disordered" evidence="2">
    <location>
        <begin position="217"/>
        <end position="342"/>
    </location>
</feature>
<dbReference type="EMBL" id="JAURVH010001518">
    <property type="protein sequence ID" value="KAK5928664.1"/>
    <property type="molecule type" value="Genomic_DNA"/>
</dbReference>
<feature type="compositionally biased region" description="Gly residues" evidence="2">
    <location>
        <begin position="235"/>
        <end position="255"/>
    </location>
</feature>
<comment type="caution">
    <text evidence="4">The sequence shown here is derived from an EMBL/GenBank/DDBJ whole genome shotgun (WGS) entry which is preliminary data.</text>
</comment>
<feature type="compositionally biased region" description="Low complexity" evidence="2">
    <location>
        <begin position="181"/>
        <end position="196"/>
    </location>
</feature>
<feature type="compositionally biased region" description="Acidic residues" evidence="2">
    <location>
        <begin position="267"/>
        <end position="283"/>
    </location>
</feature>
<feature type="region of interest" description="Disordered" evidence="2">
    <location>
        <begin position="152"/>
        <end position="205"/>
    </location>
</feature>
<dbReference type="GO" id="GO:0003676">
    <property type="term" value="F:nucleic acid binding"/>
    <property type="evidence" value="ECO:0007669"/>
    <property type="project" value="InterPro"/>
</dbReference>